<name>A0A1Y5ID44_OSTTA</name>
<evidence type="ECO:0000256" key="9">
    <source>
        <dbReference type="ARBA" id="ARBA00047984"/>
    </source>
</evidence>
<dbReference type="Pfam" id="PF07717">
    <property type="entry name" value="OB_NTP_bind"/>
    <property type="match status" value="1"/>
</dbReference>
<evidence type="ECO:0000256" key="7">
    <source>
        <dbReference type="ARBA" id="ARBA00022884"/>
    </source>
</evidence>
<dbReference type="SMART" id="SM00165">
    <property type="entry name" value="UBA"/>
    <property type="match status" value="1"/>
</dbReference>
<comment type="similarity">
    <text evidence="10">Belongs to the DExH box helicase family.</text>
</comment>
<comment type="catalytic activity">
    <reaction evidence="9">
        <text>ATP + H2O = ADP + phosphate + H(+)</text>
        <dbReference type="Rhea" id="RHEA:13065"/>
        <dbReference type="ChEBI" id="CHEBI:15377"/>
        <dbReference type="ChEBI" id="CHEBI:15378"/>
        <dbReference type="ChEBI" id="CHEBI:30616"/>
        <dbReference type="ChEBI" id="CHEBI:43474"/>
        <dbReference type="ChEBI" id="CHEBI:456216"/>
        <dbReference type="EC" id="3.6.4.13"/>
    </reaction>
</comment>
<dbReference type="SUPFAM" id="SSF54495">
    <property type="entry name" value="UBC-like"/>
    <property type="match status" value="1"/>
</dbReference>
<dbReference type="InterPro" id="IPR011545">
    <property type="entry name" value="DEAD/DEAH_box_helicase_dom"/>
</dbReference>
<evidence type="ECO:0000256" key="5">
    <source>
        <dbReference type="ARBA" id="ARBA00022806"/>
    </source>
</evidence>
<evidence type="ECO:0000259" key="13">
    <source>
        <dbReference type="PROSITE" id="PS50030"/>
    </source>
</evidence>
<dbReference type="Gene3D" id="3.40.50.300">
    <property type="entry name" value="P-loop containing nucleotide triphosphate hydrolases"/>
    <property type="match status" value="2"/>
</dbReference>
<dbReference type="PROSITE" id="PS00690">
    <property type="entry name" value="DEAH_ATP_HELICASE"/>
    <property type="match status" value="1"/>
</dbReference>
<feature type="coiled-coil region" evidence="11">
    <location>
        <begin position="1387"/>
        <end position="1414"/>
    </location>
</feature>
<feature type="compositionally biased region" description="Basic and acidic residues" evidence="12">
    <location>
        <begin position="296"/>
        <end position="307"/>
    </location>
</feature>
<evidence type="ECO:0000256" key="11">
    <source>
        <dbReference type="SAM" id="Coils"/>
    </source>
</evidence>
<dbReference type="InterPro" id="IPR006575">
    <property type="entry name" value="RWD_dom"/>
</dbReference>
<feature type="region of interest" description="Disordered" evidence="12">
    <location>
        <begin position="351"/>
        <end position="370"/>
    </location>
</feature>
<feature type="domain" description="RWD" evidence="14">
    <location>
        <begin position="109"/>
        <end position="214"/>
    </location>
</feature>
<comment type="similarity">
    <text evidence="1">Belongs to the DEAD box helicase family. DEAH subfamily.</text>
</comment>
<feature type="region of interest" description="Disordered" evidence="12">
    <location>
        <begin position="287"/>
        <end position="310"/>
    </location>
</feature>
<dbReference type="SMART" id="SM00847">
    <property type="entry name" value="HA2"/>
    <property type="match status" value="1"/>
</dbReference>
<keyword evidence="8 11" id="KW-0175">Coiled coil</keyword>
<dbReference type="InterPro" id="IPR036298">
    <property type="entry name" value="Chalcone_isomerase_sf"/>
</dbReference>
<dbReference type="EC" id="3.6.4.13" evidence="2"/>
<dbReference type="Gene3D" id="3.50.70.10">
    <property type="match status" value="1"/>
</dbReference>
<keyword evidence="7" id="KW-0694">RNA-binding</keyword>
<dbReference type="FunFam" id="3.40.50.300:FF:000325">
    <property type="entry name" value="ATP-dependent RNA helicase DHX29"/>
    <property type="match status" value="1"/>
</dbReference>
<dbReference type="InterPro" id="IPR002464">
    <property type="entry name" value="DNA/RNA_helicase_DEAH_CS"/>
</dbReference>
<dbReference type="InterPro" id="IPR001650">
    <property type="entry name" value="Helicase_C-like"/>
</dbReference>
<dbReference type="InterPro" id="IPR048333">
    <property type="entry name" value="HA2_WH"/>
</dbReference>
<evidence type="ECO:0000259" key="14">
    <source>
        <dbReference type="PROSITE" id="PS50908"/>
    </source>
</evidence>
<dbReference type="Pfam" id="PF26026">
    <property type="entry name" value="RNA_hel_CTD"/>
    <property type="match status" value="1"/>
</dbReference>
<dbReference type="SMART" id="SM00487">
    <property type="entry name" value="DEXDc"/>
    <property type="match status" value="1"/>
</dbReference>
<gene>
    <name evidence="17" type="ORF">BE221DRAFT_74249</name>
</gene>
<dbReference type="PROSITE" id="PS50908">
    <property type="entry name" value="RWD"/>
    <property type="match status" value="1"/>
</dbReference>
<dbReference type="PANTHER" id="PTHR18934:SF237">
    <property type="entry name" value="ATP-DEPENDENT DNA_RNA HELICASE DHX36"/>
    <property type="match status" value="1"/>
</dbReference>
<dbReference type="InterPro" id="IPR059023">
    <property type="entry name" value="RNA_hel_CTD"/>
</dbReference>
<dbReference type="SUPFAM" id="SSF52540">
    <property type="entry name" value="P-loop containing nucleoside triphosphate hydrolases"/>
    <property type="match status" value="1"/>
</dbReference>
<feature type="domain" description="Helicase ATP-binding" evidence="15">
    <location>
        <begin position="462"/>
        <end position="629"/>
    </location>
</feature>
<evidence type="ECO:0000256" key="8">
    <source>
        <dbReference type="ARBA" id="ARBA00023054"/>
    </source>
</evidence>
<dbReference type="Pfam" id="PF04408">
    <property type="entry name" value="WHD_HA2"/>
    <property type="match status" value="1"/>
</dbReference>
<evidence type="ECO:0000256" key="1">
    <source>
        <dbReference type="ARBA" id="ARBA00008792"/>
    </source>
</evidence>
<dbReference type="InterPro" id="IPR027417">
    <property type="entry name" value="P-loop_NTPase"/>
</dbReference>
<dbReference type="Gene3D" id="3.10.110.10">
    <property type="entry name" value="Ubiquitin Conjugating Enzyme"/>
    <property type="match status" value="1"/>
</dbReference>
<feature type="domain" description="UBA" evidence="13">
    <location>
        <begin position="38"/>
        <end position="86"/>
    </location>
</feature>
<sequence>MPEAFARLSEMTNNVGSKTSLDVGATTVVNSATVSDTRVDDPYVVLLQRAMLGRLISMGFSRAESREALESAGWVEEDATFALLKALQPVGQTTQTGADIDAMKEERAEEAMALEAILDTSFKVEDEGKFWRIRVDLEEDANGVQWLPCELEVHFPTDNVYPAEAPLLVVRHEKLPLQVRRSVNATIAAQASAYMGEPAVYAMVVWLRENMPTILAERGILDDESKRVQIDEDETISDEFVLRGLGAHIKRTYERLDADKAKEEEAEAERRKRIEYFRAMMAEEQVRAEKEAEEPAEAKRLESREGDQEFGNVEDNSLEAKLARWEREHTHRLQAASARATKVKKKIVPNAHKAQASTHEAHSAGSKPKAKLGWLANQVKKAGLDTSATADDDEEDALATATANVLAGVSSTRMEKESIAQKAEISRKLLELELAKEKSKEWRDMQEVRRKLPASELKSVVLESIEASSAAVISGATGCGKTTQVPQFIFEEAIRAGKGGETNIIITQPRRLSAIAVAERVANERCERIGDSVGYSIRLESRQSEKTRMLFCTTGILLRRLQTDPNLTGVSHVVVDEVHERDLLSDFLLVILRSLTARRKDFHLVAMSATVNAELFKNYFEGHLHTTCPVVEIPGRTFPVTEYRLEDAIEATGYVCEPDSEFALGVEPSRGGRVFKMPGAGGARGAALREAVEDSFERTAMSEVRQETRDMYPEYSETTWKSLQTIDEEKINYELMESLVALIADEYEEGAILIFLPGMAEIRTLHDQLRANLEDVEKRFLLIPLHSTLSSEEQRLTFSRPPPGVRKVVMATNIAETSITIEDVVFVIDSGRVRETQYDPVTRMSALVTAWCSKASSRQRRGRAGRVREGYCFHMYSTKTEATVLEDFTTPEILRTPLDALCLQIKILGLGDIRKFLSMAIEPPPEDAIASALKSLYELDAVDSKDELTALGHHLAELPVDARLGKMMLYGAMFSCLDPVLTIAAGVGFRSPFMAPMDKRDEADAAKRKIAADASDHLTLVRAYAGWVHARAKGRGFERDYLSKLFLSGQTLKQISEMRQQYTELLDQIGFLRSGAGVLGDAPSPVLAPKITTKGRRHRLESALAEASVNAGNEALVRAVICAGLYPNVACASAQAKTDDSRARSRYPSSSVTVRTKHDSDVHLHPTSVCYGLNRFDSPFLLYHEKVRTTKVYLRDATAVGSYPLLLFGGKIKIDHERSKASCDGWIHFKSAPRVAVLFKHLRAELDALLMEKIASPDMDISHRLDVVRAIVELPQNAPPAMLRRAAERCRSLARATLLDVHHPCASRDVSHTVNARRKAEETTEQKELRARAEKAAERKIRASDSPLFNWVEVDVKNDDTEIPRWQNAVFIVVAGTFLAYFGHKLAKSELERRARATAAKENLESRARAVIRERMREGRSVVDVAVDDAFEGLAPEEIDALVSRERDGERYGAHTGLSQARAIRGRNDRRTSRTTTRAAVDPATKISFPDATPSGLVALGAGARVKRVAIIDVKVYALCMYVDAAKAKDQRGKGLLAGDYDKELAIELARDVDGKTFYEALDEALKPRIAEIATNLATKEDEDGNFMASVAEAAELEEEKALDALSDMRDGLIKLNLKQGTKMAISWTPKGANKVGIEVQGATKLEFDSTVFAQALLDVYVGSAPVAPAAAQAFEKGLASL</sequence>
<dbReference type="EMBL" id="KZ155783">
    <property type="protein sequence ID" value="OUS46547.1"/>
    <property type="molecule type" value="Genomic_DNA"/>
</dbReference>
<dbReference type="SUPFAM" id="SSF54626">
    <property type="entry name" value="Chalcone isomerase"/>
    <property type="match status" value="1"/>
</dbReference>
<dbReference type="FunFam" id="3.40.50.300:FF:000526">
    <property type="entry name" value="DExH-box ATP-dependent RNA helicase DExH3"/>
    <property type="match status" value="1"/>
</dbReference>
<evidence type="ECO:0000256" key="3">
    <source>
        <dbReference type="ARBA" id="ARBA00022741"/>
    </source>
</evidence>
<dbReference type="CDD" id="cd18791">
    <property type="entry name" value="SF2_C_RHA"/>
    <property type="match status" value="1"/>
</dbReference>
<dbReference type="PANTHER" id="PTHR18934">
    <property type="entry name" value="ATP-DEPENDENT RNA HELICASE"/>
    <property type="match status" value="1"/>
</dbReference>
<dbReference type="GO" id="GO:0003723">
    <property type="term" value="F:RNA binding"/>
    <property type="evidence" value="ECO:0007669"/>
    <property type="project" value="UniProtKB-KW"/>
</dbReference>
<dbReference type="Proteomes" id="UP000195557">
    <property type="component" value="Unassembled WGS sequence"/>
</dbReference>
<evidence type="ECO:0000256" key="10">
    <source>
        <dbReference type="ARBA" id="ARBA00060772"/>
    </source>
</evidence>
<organism evidence="17">
    <name type="scientific">Ostreococcus tauri</name>
    <name type="common">Marine green alga</name>
    <dbReference type="NCBI Taxonomy" id="70448"/>
    <lineage>
        <taxon>Eukaryota</taxon>
        <taxon>Viridiplantae</taxon>
        <taxon>Chlorophyta</taxon>
        <taxon>Mamiellophyceae</taxon>
        <taxon>Mamiellales</taxon>
        <taxon>Bathycoccaceae</taxon>
        <taxon>Ostreococcus</taxon>
    </lineage>
</organism>
<dbReference type="GO" id="GO:0016787">
    <property type="term" value="F:hydrolase activity"/>
    <property type="evidence" value="ECO:0007669"/>
    <property type="project" value="UniProtKB-KW"/>
</dbReference>
<dbReference type="InterPro" id="IPR007502">
    <property type="entry name" value="Helicase-assoc_dom"/>
</dbReference>
<dbReference type="Pfam" id="PF05773">
    <property type="entry name" value="RWD"/>
    <property type="match status" value="1"/>
</dbReference>
<dbReference type="GO" id="GO:0005524">
    <property type="term" value="F:ATP binding"/>
    <property type="evidence" value="ECO:0007669"/>
    <property type="project" value="UniProtKB-KW"/>
</dbReference>
<evidence type="ECO:0000259" key="16">
    <source>
        <dbReference type="PROSITE" id="PS51194"/>
    </source>
</evidence>
<keyword evidence="3" id="KW-0547">Nucleotide-binding</keyword>
<accession>A0A1Y5ID44</accession>
<dbReference type="GO" id="GO:0016872">
    <property type="term" value="F:intramolecular lyase activity"/>
    <property type="evidence" value="ECO:0007669"/>
    <property type="project" value="InterPro"/>
</dbReference>
<feature type="domain" description="Helicase C-terminal" evidence="16">
    <location>
        <begin position="735"/>
        <end position="909"/>
    </location>
</feature>
<dbReference type="Pfam" id="PF00271">
    <property type="entry name" value="Helicase_C"/>
    <property type="match status" value="1"/>
</dbReference>
<protein>
    <recommendedName>
        <fullName evidence="2">RNA helicase</fullName>
        <ecNumber evidence="2">3.6.4.13</ecNumber>
    </recommendedName>
</protein>
<dbReference type="Pfam" id="PF00627">
    <property type="entry name" value="UBA"/>
    <property type="match status" value="1"/>
</dbReference>
<keyword evidence="5" id="KW-0347">Helicase</keyword>
<dbReference type="PROSITE" id="PS50030">
    <property type="entry name" value="UBA"/>
    <property type="match status" value="1"/>
</dbReference>
<evidence type="ECO:0000256" key="2">
    <source>
        <dbReference type="ARBA" id="ARBA00012552"/>
    </source>
</evidence>
<dbReference type="PROSITE" id="PS51194">
    <property type="entry name" value="HELICASE_CTER"/>
    <property type="match status" value="1"/>
</dbReference>
<reference evidence="17" key="1">
    <citation type="submission" date="2017-04" db="EMBL/GenBank/DDBJ databases">
        <title>Population genomics of picophytoplankton unveils novel chromosome hypervariability.</title>
        <authorList>
            <consortium name="DOE Joint Genome Institute"/>
            <person name="Blanc-Mathieu R."/>
            <person name="Krasovec M."/>
            <person name="Hebrard M."/>
            <person name="Yau S."/>
            <person name="Desgranges E."/>
            <person name="Martin J."/>
            <person name="Schackwitz W."/>
            <person name="Kuo A."/>
            <person name="Salin G."/>
            <person name="Donnadieu C."/>
            <person name="Desdevises Y."/>
            <person name="Sanchez-Ferandin S."/>
            <person name="Moreau H."/>
            <person name="Rivals E."/>
            <person name="Grigoriev I.V."/>
            <person name="Grimsley N."/>
            <person name="Eyre-Walker A."/>
            <person name="Piganeau G."/>
        </authorList>
    </citation>
    <scope>NUCLEOTIDE SEQUENCE [LARGE SCALE GENOMIC DNA]</scope>
    <source>
        <strain evidence="17">RCC 1115</strain>
    </source>
</reference>
<dbReference type="InterPro" id="IPR015940">
    <property type="entry name" value="UBA"/>
</dbReference>
<dbReference type="InterPro" id="IPR011709">
    <property type="entry name" value="DEAD-box_helicase_OB_fold"/>
</dbReference>
<dbReference type="SMART" id="SM00490">
    <property type="entry name" value="HELICc"/>
    <property type="match status" value="1"/>
</dbReference>
<dbReference type="InterPro" id="IPR014001">
    <property type="entry name" value="Helicase_ATP-bd"/>
</dbReference>
<keyword evidence="4 17" id="KW-0378">Hydrolase</keyword>
<dbReference type="Pfam" id="PF21010">
    <property type="entry name" value="HA2_C"/>
    <property type="match status" value="1"/>
</dbReference>
<dbReference type="Pfam" id="PF00270">
    <property type="entry name" value="DEAD"/>
    <property type="match status" value="1"/>
</dbReference>
<dbReference type="SMART" id="SM00591">
    <property type="entry name" value="RWD"/>
    <property type="match status" value="1"/>
</dbReference>
<dbReference type="CDD" id="cd17917">
    <property type="entry name" value="DEXHc_RHA-like"/>
    <property type="match status" value="1"/>
</dbReference>
<keyword evidence="6" id="KW-0067">ATP-binding</keyword>
<evidence type="ECO:0000256" key="6">
    <source>
        <dbReference type="ARBA" id="ARBA00022840"/>
    </source>
</evidence>
<evidence type="ECO:0000313" key="17">
    <source>
        <dbReference type="EMBL" id="OUS46547.1"/>
    </source>
</evidence>
<dbReference type="FunFam" id="1.20.120.1080:FF:000002">
    <property type="entry name" value="Putative ATP-dependent RNA helicase DHX36"/>
    <property type="match status" value="1"/>
</dbReference>
<dbReference type="GO" id="GO:0005634">
    <property type="term" value="C:nucleus"/>
    <property type="evidence" value="ECO:0007669"/>
    <property type="project" value="TreeGrafter"/>
</dbReference>
<dbReference type="GO" id="GO:0003724">
    <property type="term" value="F:RNA helicase activity"/>
    <property type="evidence" value="ECO:0007669"/>
    <property type="project" value="UniProtKB-EC"/>
</dbReference>
<evidence type="ECO:0000256" key="4">
    <source>
        <dbReference type="ARBA" id="ARBA00022801"/>
    </source>
</evidence>
<proteinExistence type="inferred from homology"/>
<evidence type="ECO:0000259" key="15">
    <source>
        <dbReference type="PROSITE" id="PS51192"/>
    </source>
</evidence>
<dbReference type="InterPro" id="IPR016135">
    <property type="entry name" value="UBQ-conjugating_enzyme/RWD"/>
</dbReference>
<dbReference type="eggNOG" id="KOG0920">
    <property type="taxonomic scope" value="Eukaryota"/>
</dbReference>
<dbReference type="InterPro" id="IPR016088">
    <property type="entry name" value="Chalcone_isomerase_3-sand"/>
</dbReference>
<dbReference type="Gene3D" id="1.20.120.1080">
    <property type="match status" value="1"/>
</dbReference>
<evidence type="ECO:0000256" key="12">
    <source>
        <dbReference type="SAM" id="MobiDB-lite"/>
    </source>
</evidence>
<dbReference type="PROSITE" id="PS51192">
    <property type="entry name" value="HELICASE_ATP_BIND_1"/>
    <property type="match status" value="1"/>
</dbReference>